<reference evidence="2 3" key="1">
    <citation type="submission" date="2016-04" db="EMBL/GenBank/DDBJ databases">
        <title>A degradative enzymes factory behind the ericoid mycorrhizal symbiosis.</title>
        <authorList>
            <consortium name="DOE Joint Genome Institute"/>
            <person name="Martino E."/>
            <person name="Morin E."/>
            <person name="Grelet G."/>
            <person name="Kuo A."/>
            <person name="Kohler A."/>
            <person name="Daghino S."/>
            <person name="Barry K."/>
            <person name="Choi C."/>
            <person name="Cichocki N."/>
            <person name="Clum A."/>
            <person name="Copeland A."/>
            <person name="Hainaut M."/>
            <person name="Haridas S."/>
            <person name="Labutti K."/>
            <person name="Lindquist E."/>
            <person name="Lipzen A."/>
            <person name="Khouja H.-R."/>
            <person name="Murat C."/>
            <person name="Ohm R."/>
            <person name="Olson A."/>
            <person name="Spatafora J."/>
            <person name="Veneault-Fourrey C."/>
            <person name="Henrissat B."/>
            <person name="Grigoriev I."/>
            <person name="Martin F."/>
            <person name="Perotto S."/>
        </authorList>
    </citation>
    <scope>NUCLEOTIDE SEQUENCE [LARGE SCALE GENOMIC DNA]</scope>
    <source>
        <strain evidence="2 3">E</strain>
    </source>
</reference>
<organism evidence="2 3">
    <name type="scientific">Hyaloscypha bicolor E</name>
    <dbReference type="NCBI Taxonomy" id="1095630"/>
    <lineage>
        <taxon>Eukaryota</taxon>
        <taxon>Fungi</taxon>
        <taxon>Dikarya</taxon>
        <taxon>Ascomycota</taxon>
        <taxon>Pezizomycotina</taxon>
        <taxon>Leotiomycetes</taxon>
        <taxon>Helotiales</taxon>
        <taxon>Hyaloscyphaceae</taxon>
        <taxon>Hyaloscypha</taxon>
        <taxon>Hyaloscypha bicolor</taxon>
    </lineage>
</organism>
<sequence>MSPGSFLPYLHGQKFNIRRFLLFFCFPSYPMITHLQILSRILQSTCSCTCILVGIWITT</sequence>
<dbReference type="RefSeq" id="XP_024743943.1">
    <property type="nucleotide sequence ID" value="XM_024878908.1"/>
</dbReference>
<evidence type="ECO:0000256" key="1">
    <source>
        <dbReference type="SAM" id="Phobius"/>
    </source>
</evidence>
<accession>A0A2J6TVI3</accession>
<feature type="transmembrane region" description="Helical" evidence="1">
    <location>
        <begin position="20"/>
        <end position="38"/>
    </location>
</feature>
<evidence type="ECO:0000313" key="2">
    <source>
        <dbReference type="EMBL" id="PMD67039.1"/>
    </source>
</evidence>
<name>A0A2J6TVI3_9HELO</name>
<gene>
    <name evidence="2" type="ORF">K444DRAFT_605989</name>
</gene>
<dbReference type="AlphaFoldDB" id="A0A2J6TVI3"/>
<dbReference type="Proteomes" id="UP000235371">
    <property type="component" value="Unassembled WGS sequence"/>
</dbReference>
<dbReference type="EMBL" id="KZ613740">
    <property type="protein sequence ID" value="PMD67039.1"/>
    <property type="molecule type" value="Genomic_DNA"/>
</dbReference>
<keyword evidence="1" id="KW-1133">Transmembrane helix</keyword>
<protein>
    <submittedName>
        <fullName evidence="2">Uncharacterized protein</fullName>
    </submittedName>
</protein>
<evidence type="ECO:0000313" key="3">
    <source>
        <dbReference type="Proteomes" id="UP000235371"/>
    </source>
</evidence>
<keyword evidence="1" id="KW-0812">Transmembrane</keyword>
<keyword evidence="3" id="KW-1185">Reference proteome</keyword>
<keyword evidence="1" id="KW-0472">Membrane</keyword>
<dbReference type="GeneID" id="36586985"/>
<proteinExistence type="predicted"/>
<dbReference type="InParanoid" id="A0A2J6TVI3"/>